<reference evidence="1 2" key="2">
    <citation type="journal article" date="2022" name="Mol. Ecol. Resour.">
        <title>The genomes of chicory, endive, great burdock and yacon provide insights into Asteraceae paleo-polyploidization history and plant inulin production.</title>
        <authorList>
            <person name="Fan W."/>
            <person name="Wang S."/>
            <person name="Wang H."/>
            <person name="Wang A."/>
            <person name="Jiang F."/>
            <person name="Liu H."/>
            <person name="Zhao H."/>
            <person name="Xu D."/>
            <person name="Zhang Y."/>
        </authorList>
    </citation>
    <scope>NUCLEOTIDE SEQUENCE [LARGE SCALE GENOMIC DNA]</scope>
    <source>
        <strain evidence="2">cv. Niubang</strain>
    </source>
</reference>
<dbReference type="EMBL" id="CM042059">
    <property type="protein sequence ID" value="KAI3681240.1"/>
    <property type="molecule type" value="Genomic_DNA"/>
</dbReference>
<protein>
    <submittedName>
        <fullName evidence="1">Uncharacterized protein</fullName>
    </submittedName>
</protein>
<sequence length="119" mass="12737">MASVFLCCSARPAQSIKLGFHQNPSCSLASSSLNLYTFRFKNAAKLLMGRRLPLVHASNKPSGEPIGKRESISSGNTSTAQGPPFLTILAGIVVFALVLWLIGSLLSWLIGLFGLIFSK</sequence>
<dbReference type="Proteomes" id="UP001055879">
    <property type="component" value="Linkage Group LG13"/>
</dbReference>
<accession>A0ACB8Y818</accession>
<organism evidence="1 2">
    <name type="scientific">Arctium lappa</name>
    <name type="common">Greater burdock</name>
    <name type="synonym">Lappa major</name>
    <dbReference type="NCBI Taxonomy" id="4217"/>
    <lineage>
        <taxon>Eukaryota</taxon>
        <taxon>Viridiplantae</taxon>
        <taxon>Streptophyta</taxon>
        <taxon>Embryophyta</taxon>
        <taxon>Tracheophyta</taxon>
        <taxon>Spermatophyta</taxon>
        <taxon>Magnoliopsida</taxon>
        <taxon>eudicotyledons</taxon>
        <taxon>Gunneridae</taxon>
        <taxon>Pentapetalae</taxon>
        <taxon>asterids</taxon>
        <taxon>campanulids</taxon>
        <taxon>Asterales</taxon>
        <taxon>Asteraceae</taxon>
        <taxon>Carduoideae</taxon>
        <taxon>Cardueae</taxon>
        <taxon>Arctiinae</taxon>
        <taxon>Arctium</taxon>
    </lineage>
</organism>
<evidence type="ECO:0000313" key="1">
    <source>
        <dbReference type="EMBL" id="KAI3681240.1"/>
    </source>
</evidence>
<reference evidence="2" key="1">
    <citation type="journal article" date="2022" name="Mol. Ecol. Resour.">
        <title>The genomes of chicory, endive, great burdock and yacon provide insights into Asteraceae palaeo-polyploidization history and plant inulin production.</title>
        <authorList>
            <person name="Fan W."/>
            <person name="Wang S."/>
            <person name="Wang H."/>
            <person name="Wang A."/>
            <person name="Jiang F."/>
            <person name="Liu H."/>
            <person name="Zhao H."/>
            <person name="Xu D."/>
            <person name="Zhang Y."/>
        </authorList>
    </citation>
    <scope>NUCLEOTIDE SEQUENCE [LARGE SCALE GENOMIC DNA]</scope>
    <source>
        <strain evidence="2">cv. Niubang</strain>
    </source>
</reference>
<name>A0ACB8Y818_ARCLA</name>
<gene>
    <name evidence="1" type="ORF">L6452_36029</name>
</gene>
<proteinExistence type="predicted"/>
<keyword evidence="2" id="KW-1185">Reference proteome</keyword>
<comment type="caution">
    <text evidence="1">The sequence shown here is derived from an EMBL/GenBank/DDBJ whole genome shotgun (WGS) entry which is preliminary data.</text>
</comment>
<evidence type="ECO:0000313" key="2">
    <source>
        <dbReference type="Proteomes" id="UP001055879"/>
    </source>
</evidence>